<evidence type="ECO:0000313" key="1">
    <source>
        <dbReference type="EMBL" id="ACV24836.1"/>
    </source>
</evidence>
<dbReference type="STRING" id="573064.Mefer_1018"/>
<dbReference type="RefSeq" id="WP_015791573.1">
    <property type="nucleotide sequence ID" value="NC_013156.1"/>
</dbReference>
<proteinExistence type="predicted"/>
<dbReference type="Proteomes" id="UP000001495">
    <property type="component" value="Chromosome"/>
</dbReference>
<dbReference type="KEGG" id="mfe:Mefer_1018"/>
<dbReference type="eggNOG" id="arCOG13136">
    <property type="taxonomic scope" value="Archaea"/>
</dbReference>
<dbReference type="EMBL" id="CP001696">
    <property type="protein sequence ID" value="ACV24836.1"/>
    <property type="molecule type" value="Genomic_DNA"/>
</dbReference>
<dbReference type="OrthoDB" id="376232at2157"/>
<sequence>MLEDDICPVDIGLKLNDIIYDIISKNCSISGPIIFDNVGLLFSKDFGGLEPIRTFKYHSRIHPIVLFVPLKLNKLRQTATFGNPGDEDYRSDIDISEIVYVELKEMMVDG</sequence>
<reference evidence="1" key="1">
    <citation type="submission" date="2009-08" db="EMBL/GenBank/DDBJ databases">
        <title>Complete sequence of chromosome of Methanocaldococcus fervens AG86.</title>
        <authorList>
            <consortium name="US DOE Joint Genome Institute"/>
            <person name="Lucas S."/>
            <person name="Copeland A."/>
            <person name="Lapidus A."/>
            <person name="Glavina del Rio T."/>
            <person name="Tice H."/>
            <person name="Bruce D."/>
            <person name="Goodwin L."/>
            <person name="Pitluck S."/>
            <person name="Chertkov O."/>
            <person name="Detter J.C."/>
            <person name="Han C."/>
            <person name="Tapia R."/>
            <person name="Larimer F."/>
            <person name="Land M."/>
            <person name="Hauser L."/>
            <person name="Kyrpides N."/>
            <person name="Ovchinnikova G."/>
            <person name="Lupa-Sieprawska M."/>
            <person name="Whitman W.B."/>
        </authorList>
    </citation>
    <scope>NUCLEOTIDE SEQUENCE [LARGE SCALE GENOMIC DNA]</scope>
    <source>
        <strain evidence="1">AG86</strain>
    </source>
</reference>
<dbReference type="HOGENOM" id="CLU_2165259_0_0_2"/>
<dbReference type="GeneID" id="8365708"/>
<keyword evidence="2" id="KW-1185">Reference proteome</keyword>
<evidence type="ECO:0000313" key="2">
    <source>
        <dbReference type="Proteomes" id="UP000001495"/>
    </source>
</evidence>
<gene>
    <name evidence="1" type="ordered locus">Mefer_1018</name>
</gene>
<name>C7P8F4_METFA</name>
<protein>
    <submittedName>
        <fullName evidence="1">Uncharacterized protein</fullName>
    </submittedName>
</protein>
<dbReference type="AlphaFoldDB" id="C7P8F4"/>
<organism evidence="1 2">
    <name type="scientific">Methanocaldococcus fervens (strain DSM 4213 / JCM 15782 / AG86)</name>
    <name type="common">Methanococcus fervens</name>
    <dbReference type="NCBI Taxonomy" id="573064"/>
    <lineage>
        <taxon>Archaea</taxon>
        <taxon>Methanobacteriati</taxon>
        <taxon>Methanobacteriota</taxon>
        <taxon>Methanomada group</taxon>
        <taxon>Methanococci</taxon>
        <taxon>Methanococcales</taxon>
        <taxon>Methanocaldococcaceae</taxon>
        <taxon>Methanocaldococcus</taxon>
    </lineage>
</organism>
<accession>C7P8F4</accession>